<keyword evidence="3" id="KW-1185">Reference proteome</keyword>
<evidence type="ECO:0000313" key="3">
    <source>
        <dbReference type="Proteomes" id="UP001157091"/>
    </source>
</evidence>
<gene>
    <name evidence="2" type="ORF">GCM10025864_39580</name>
</gene>
<dbReference type="Proteomes" id="UP001157091">
    <property type="component" value="Unassembled WGS sequence"/>
</dbReference>
<accession>A0ABQ6I5Y5</accession>
<comment type="caution">
    <text evidence="2">The sequence shown here is derived from an EMBL/GenBank/DDBJ whole genome shotgun (WGS) entry which is preliminary data.</text>
</comment>
<evidence type="ECO:0000313" key="2">
    <source>
        <dbReference type="EMBL" id="GMA26199.1"/>
    </source>
</evidence>
<name>A0ABQ6I5Y5_9MICO</name>
<reference evidence="3" key="1">
    <citation type="journal article" date="2019" name="Int. J. Syst. Evol. Microbiol.">
        <title>The Global Catalogue of Microorganisms (GCM) 10K type strain sequencing project: providing services to taxonomists for standard genome sequencing and annotation.</title>
        <authorList>
            <consortium name="The Broad Institute Genomics Platform"/>
            <consortium name="The Broad Institute Genome Sequencing Center for Infectious Disease"/>
            <person name="Wu L."/>
            <person name="Ma J."/>
        </authorList>
    </citation>
    <scope>NUCLEOTIDE SEQUENCE [LARGE SCALE GENOMIC DNA]</scope>
    <source>
        <strain evidence="3">NBRC 106348</strain>
    </source>
</reference>
<dbReference type="EMBL" id="BSUK01000001">
    <property type="protein sequence ID" value="GMA26199.1"/>
    <property type="molecule type" value="Genomic_DNA"/>
</dbReference>
<organism evidence="2 3">
    <name type="scientific">Luteimicrobium album</name>
    <dbReference type="NCBI Taxonomy" id="1054550"/>
    <lineage>
        <taxon>Bacteria</taxon>
        <taxon>Bacillati</taxon>
        <taxon>Actinomycetota</taxon>
        <taxon>Actinomycetes</taxon>
        <taxon>Micrococcales</taxon>
        <taxon>Luteimicrobium</taxon>
    </lineage>
</organism>
<evidence type="ECO:0000256" key="1">
    <source>
        <dbReference type="SAM" id="MobiDB-lite"/>
    </source>
</evidence>
<sequence>MFVRVRDPSTGHQFDVPETDRRIGVSLALLDRPHFPPSRYPRPPKHHLNLAGQSASREPEPATAGPEEATEKEI</sequence>
<proteinExistence type="predicted"/>
<protein>
    <submittedName>
        <fullName evidence="2">Uncharacterized protein</fullName>
    </submittedName>
</protein>
<feature type="region of interest" description="Disordered" evidence="1">
    <location>
        <begin position="34"/>
        <end position="74"/>
    </location>
</feature>